<dbReference type="InterPro" id="IPR010022">
    <property type="entry name" value="XkdX"/>
</dbReference>
<reference evidence="1 2" key="1">
    <citation type="submission" date="2017-04" db="EMBL/GenBank/DDBJ databases">
        <authorList>
            <person name="Afonso C.L."/>
            <person name="Miller P.J."/>
            <person name="Scott M.A."/>
            <person name="Spackman E."/>
            <person name="Goraichik I."/>
            <person name="Dimitrov K.M."/>
            <person name="Suarez D.L."/>
            <person name="Swayne D.E."/>
        </authorList>
    </citation>
    <scope>NUCLEOTIDE SEQUENCE [LARGE SCALE GENOMIC DNA]</scope>
    <source>
        <strain evidence="1 2">11</strain>
    </source>
</reference>
<evidence type="ECO:0000313" key="1">
    <source>
        <dbReference type="EMBL" id="SMG37927.1"/>
    </source>
</evidence>
<dbReference type="Pfam" id="PF09693">
    <property type="entry name" value="Phage_XkdX"/>
    <property type="match status" value="1"/>
</dbReference>
<accession>A0A1X7KAT6</accession>
<dbReference type="EMBL" id="FXAZ01000002">
    <property type="protein sequence ID" value="SMG37927.1"/>
    <property type="molecule type" value="Genomic_DNA"/>
</dbReference>
<dbReference type="Proteomes" id="UP000193834">
    <property type="component" value="Unassembled WGS sequence"/>
</dbReference>
<name>A0A1X7KAT6_9BACL</name>
<dbReference type="OrthoDB" id="2662405at2"/>
<dbReference type="RefSeq" id="WP_085494442.1">
    <property type="nucleotide sequence ID" value="NZ_FXAZ01000002.1"/>
</dbReference>
<keyword evidence="2" id="KW-1185">Reference proteome</keyword>
<organism evidence="1 2">
    <name type="scientific">Paenibacillus aquistagni</name>
    <dbReference type="NCBI Taxonomy" id="1852522"/>
    <lineage>
        <taxon>Bacteria</taxon>
        <taxon>Bacillati</taxon>
        <taxon>Bacillota</taxon>
        <taxon>Bacilli</taxon>
        <taxon>Bacillales</taxon>
        <taxon>Paenibacillaceae</taxon>
        <taxon>Paenibacillus</taxon>
    </lineage>
</organism>
<sequence length="48" mass="5804">MFNNDVDRLSYYYQKGWAKDAQLRMYVQFEVISPKQYTEITGNEYVLS</sequence>
<dbReference type="STRING" id="1852522.SAMN06295960_2261"/>
<gene>
    <name evidence="1" type="ORF">SAMN06295960_2261</name>
</gene>
<protein>
    <submittedName>
        <fullName evidence="1">Phage uncharacterized protein (Phage_XkdX)</fullName>
    </submittedName>
</protein>
<evidence type="ECO:0000313" key="2">
    <source>
        <dbReference type="Proteomes" id="UP000193834"/>
    </source>
</evidence>
<dbReference type="AlphaFoldDB" id="A0A1X7KAT6"/>
<proteinExistence type="predicted"/>